<organism evidence="1">
    <name type="scientific">Anguilla anguilla</name>
    <name type="common">European freshwater eel</name>
    <name type="synonym">Muraena anguilla</name>
    <dbReference type="NCBI Taxonomy" id="7936"/>
    <lineage>
        <taxon>Eukaryota</taxon>
        <taxon>Metazoa</taxon>
        <taxon>Chordata</taxon>
        <taxon>Craniata</taxon>
        <taxon>Vertebrata</taxon>
        <taxon>Euteleostomi</taxon>
        <taxon>Actinopterygii</taxon>
        <taxon>Neopterygii</taxon>
        <taxon>Teleostei</taxon>
        <taxon>Anguilliformes</taxon>
        <taxon>Anguillidae</taxon>
        <taxon>Anguilla</taxon>
    </lineage>
</organism>
<reference evidence="1" key="1">
    <citation type="submission" date="2014-11" db="EMBL/GenBank/DDBJ databases">
        <authorList>
            <person name="Amaro Gonzalez C."/>
        </authorList>
    </citation>
    <scope>NUCLEOTIDE SEQUENCE</scope>
</reference>
<name>A0A0E9QIA8_ANGAN</name>
<dbReference type="AlphaFoldDB" id="A0A0E9QIA8"/>
<dbReference type="EMBL" id="GBXM01092355">
    <property type="protein sequence ID" value="JAH16222.1"/>
    <property type="molecule type" value="Transcribed_RNA"/>
</dbReference>
<sequence length="62" mass="7411">MFKIYIASPPFCPLSTEQVQRDYEPILRLCKMWRANSWEHFCSRLALRQYFPRATSSLSPEL</sequence>
<accession>A0A0E9QIA8</accession>
<evidence type="ECO:0000313" key="1">
    <source>
        <dbReference type="EMBL" id="JAH16222.1"/>
    </source>
</evidence>
<reference evidence="1" key="2">
    <citation type="journal article" date="2015" name="Fish Shellfish Immunol.">
        <title>Early steps in the European eel (Anguilla anguilla)-Vibrio vulnificus interaction in the gills: Role of the RtxA13 toxin.</title>
        <authorList>
            <person name="Callol A."/>
            <person name="Pajuelo D."/>
            <person name="Ebbesson L."/>
            <person name="Teles M."/>
            <person name="MacKenzie S."/>
            <person name="Amaro C."/>
        </authorList>
    </citation>
    <scope>NUCLEOTIDE SEQUENCE</scope>
</reference>
<protein>
    <submittedName>
        <fullName evidence="1">Uncharacterized protein</fullName>
    </submittedName>
</protein>
<proteinExistence type="predicted"/>